<dbReference type="EMBL" id="LT629758">
    <property type="protein sequence ID" value="SDS53794.1"/>
    <property type="molecule type" value="Genomic_DNA"/>
</dbReference>
<dbReference type="NCBIfam" id="TIGR04267">
    <property type="entry name" value="mod_HExxH"/>
    <property type="match status" value="1"/>
</dbReference>
<evidence type="ECO:0000313" key="2">
    <source>
        <dbReference type="EMBL" id="SDS53794.1"/>
    </source>
</evidence>
<dbReference type="InterPro" id="IPR026337">
    <property type="entry name" value="AKG_HExxH"/>
</dbReference>
<protein>
    <submittedName>
        <fullName evidence="2">HEXXH motif-containing protein</fullName>
    </submittedName>
</protein>
<dbReference type="STRING" id="113562.SAMN04489716_1005"/>
<feature type="compositionally biased region" description="Basic residues" evidence="1">
    <location>
        <begin position="406"/>
        <end position="420"/>
    </location>
</feature>
<gene>
    <name evidence="2" type="ORF">SAMN04489716_1005</name>
</gene>
<dbReference type="OrthoDB" id="796761at2"/>
<accession>A0A1H1T0U7</accession>
<organism evidence="2 3">
    <name type="scientific">Actinoplanes derwentensis</name>
    <dbReference type="NCBI Taxonomy" id="113562"/>
    <lineage>
        <taxon>Bacteria</taxon>
        <taxon>Bacillati</taxon>
        <taxon>Actinomycetota</taxon>
        <taxon>Actinomycetes</taxon>
        <taxon>Micromonosporales</taxon>
        <taxon>Micromonosporaceae</taxon>
        <taxon>Actinoplanes</taxon>
    </lineage>
</organism>
<name>A0A1H1T0U7_9ACTN</name>
<dbReference type="Proteomes" id="UP000198688">
    <property type="component" value="Chromosome I"/>
</dbReference>
<sequence>MIGDPDTPLHGVRPDLLEGLFQGHGGAHAVSEIAAAQYSKTILMIQFVVRRAGTLGHPHAAIARAAYGALTEFRRNHPEAFFAVLQNPSVLAWSSRAAREISAGPATREPGLLGAVAVAVALRCGATTRLELPDHLSGRLTLPTAGRVRLPGAPGRPLTADVAAGRALITRDGRKATGWTPAAWLGEGHRITLGPLLLTGDQPAADPAVWRELFDRALAGLTRRHQGVAAELGVALRQILPIGTPAGGQTSGTFHHAFGAIATSRPDSPQALALTLAHELQHNKLVAIDHLMPLVRPGCRELYYAPWRNDRRPLIGLIHGVYAHVGVAGFWHGELEAGLSGRAQQHAEVEFARWSAASADVTAGLRENPWLTPAGRDLVRALHSRIRDWKGHRSSVSAMAVADARRSRHRDRWRGRTAPE</sequence>
<keyword evidence="3" id="KW-1185">Reference proteome</keyword>
<feature type="region of interest" description="Disordered" evidence="1">
    <location>
        <begin position="400"/>
        <end position="420"/>
    </location>
</feature>
<evidence type="ECO:0000313" key="3">
    <source>
        <dbReference type="Proteomes" id="UP000198688"/>
    </source>
</evidence>
<proteinExistence type="predicted"/>
<dbReference type="AlphaFoldDB" id="A0A1H1T0U7"/>
<reference evidence="2 3" key="1">
    <citation type="submission" date="2016-10" db="EMBL/GenBank/DDBJ databases">
        <authorList>
            <person name="de Groot N.N."/>
        </authorList>
    </citation>
    <scope>NUCLEOTIDE SEQUENCE [LARGE SCALE GENOMIC DNA]</scope>
    <source>
        <strain evidence="2 3">DSM 43941</strain>
    </source>
</reference>
<evidence type="ECO:0000256" key="1">
    <source>
        <dbReference type="SAM" id="MobiDB-lite"/>
    </source>
</evidence>